<evidence type="ECO:0000256" key="1">
    <source>
        <dbReference type="SAM" id="MobiDB-lite"/>
    </source>
</evidence>
<dbReference type="EMBL" id="CP063458">
    <property type="protein sequence ID" value="QOV87623.1"/>
    <property type="molecule type" value="Genomic_DNA"/>
</dbReference>
<feature type="region of interest" description="Disordered" evidence="1">
    <location>
        <begin position="100"/>
        <end position="159"/>
    </location>
</feature>
<dbReference type="AlphaFoldDB" id="A0A7M2WQE6"/>
<keyword evidence="3" id="KW-1185">Reference proteome</keyword>
<evidence type="ECO:0000313" key="2">
    <source>
        <dbReference type="EMBL" id="QOV87623.1"/>
    </source>
</evidence>
<accession>A0A7M2WQE6</accession>
<protein>
    <recommendedName>
        <fullName evidence="4">Helix-turn-helix domain-containing protein</fullName>
    </recommendedName>
</protein>
<feature type="region of interest" description="Disordered" evidence="1">
    <location>
        <begin position="166"/>
        <end position="185"/>
    </location>
</feature>
<dbReference type="Proteomes" id="UP000593765">
    <property type="component" value="Chromosome"/>
</dbReference>
<name>A0A7M2WQE6_9BACT</name>
<sequence>MSGRRGHFGRFDALAENGWLGVLTGQELALWCAYEKHADADGVAYPKGATLAGMLGHVNTNHVGRLRRALVAYGLLEVIEPGGGSGNACRVRVLMPGQAEGARAGDRAGDRAGKHASGKHSRNGSDCDGSKDSRIGSVRGDKHSQIGRANTPDSGGKTLPIREIAHREEEPNEEPNEEITAANRAPGVRRGPVAVGISVAAVERLEAEAEAILDAAGFPPDDAIRRHPNAELPLLRELAADVEFLRPLGQVANVRAYFAQGIRERWGPNTRRVQAEMAAAASKAVEQRRAALAVAEAAQRSRATEQANDLAARERREREAIEAVPADRLAELVEAVLEANPDRRSFWAKKHPMQSPGLRAEVLKLLTMQQTEVACST</sequence>
<reference evidence="2 3" key="1">
    <citation type="submission" date="2020-10" db="EMBL/GenBank/DDBJ databases">
        <title>Wide distribution of Phycisphaera-like planctomycetes from WD2101 soil group in peatlands and genome analysis of the first cultivated representative.</title>
        <authorList>
            <person name="Dedysh S.N."/>
            <person name="Beletsky A.V."/>
            <person name="Ivanova A."/>
            <person name="Kulichevskaya I.S."/>
            <person name="Suzina N.E."/>
            <person name="Philippov D.A."/>
            <person name="Rakitin A.L."/>
            <person name="Mardanov A.V."/>
            <person name="Ravin N.V."/>
        </authorList>
    </citation>
    <scope>NUCLEOTIDE SEQUENCE [LARGE SCALE GENOMIC DNA]</scope>
    <source>
        <strain evidence="2 3">M1803</strain>
    </source>
</reference>
<dbReference type="KEGG" id="hbs:IPV69_15150"/>
<organism evidence="2 3">
    <name type="scientific">Humisphaera borealis</name>
    <dbReference type="NCBI Taxonomy" id="2807512"/>
    <lineage>
        <taxon>Bacteria</taxon>
        <taxon>Pseudomonadati</taxon>
        <taxon>Planctomycetota</taxon>
        <taxon>Phycisphaerae</taxon>
        <taxon>Tepidisphaerales</taxon>
        <taxon>Tepidisphaeraceae</taxon>
        <taxon>Humisphaera</taxon>
    </lineage>
</organism>
<feature type="compositionally biased region" description="Basic and acidic residues" evidence="1">
    <location>
        <begin position="103"/>
        <end position="113"/>
    </location>
</feature>
<feature type="compositionally biased region" description="Basic and acidic residues" evidence="1">
    <location>
        <begin position="123"/>
        <end position="144"/>
    </location>
</feature>
<evidence type="ECO:0000313" key="3">
    <source>
        <dbReference type="Proteomes" id="UP000593765"/>
    </source>
</evidence>
<evidence type="ECO:0008006" key="4">
    <source>
        <dbReference type="Google" id="ProtNLM"/>
    </source>
</evidence>
<gene>
    <name evidence="2" type="ORF">IPV69_15150</name>
</gene>
<proteinExistence type="predicted"/>
<dbReference type="RefSeq" id="WP_206290531.1">
    <property type="nucleotide sequence ID" value="NZ_CP063458.1"/>
</dbReference>